<dbReference type="EMBL" id="DF967972">
    <property type="protein sequence ID" value="GAP12727.1"/>
    <property type="molecule type" value="Genomic_DNA"/>
</dbReference>
<dbReference type="AlphaFoldDB" id="A0A0S7B6Q5"/>
<dbReference type="Proteomes" id="UP000055060">
    <property type="component" value="Unassembled WGS sequence"/>
</dbReference>
<evidence type="ECO:0000313" key="3">
    <source>
        <dbReference type="Proteomes" id="UP000055060"/>
    </source>
</evidence>
<keyword evidence="1" id="KW-1133">Transmembrane helix</keyword>
<feature type="transmembrane region" description="Helical" evidence="1">
    <location>
        <begin position="13"/>
        <end position="32"/>
    </location>
</feature>
<organism evidence="2">
    <name type="scientific">Longilinea arvoryzae</name>
    <dbReference type="NCBI Taxonomy" id="360412"/>
    <lineage>
        <taxon>Bacteria</taxon>
        <taxon>Bacillati</taxon>
        <taxon>Chloroflexota</taxon>
        <taxon>Anaerolineae</taxon>
        <taxon>Anaerolineales</taxon>
        <taxon>Anaerolineaceae</taxon>
        <taxon>Longilinea</taxon>
    </lineage>
</organism>
<keyword evidence="3" id="KW-1185">Reference proteome</keyword>
<evidence type="ECO:0000313" key="2">
    <source>
        <dbReference type="EMBL" id="GAP12727.1"/>
    </source>
</evidence>
<evidence type="ECO:0000256" key="1">
    <source>
        <dbReference type="SAM" id="Phobius"/>
    </source>
</evidence>
<gene>
    <name evidence="2" type="ORF">LARV_00463</name>
</gene>
<reference evidence="2" key="1">
    <citation type="submission" date="2015-07" db="EMBL/GenBank/DDBJ databases">
        <title>Draft Genome Sequences of Anaerolinea thermolimosa IMO-1, Bellilinea caldifistulae GOMI-1, Leptolinea tardivitalis YMTK-2, Levilinea saccharolytica KIBI-1,Longilinea arvoryzae KOME-1, Previously Described as Members of the Anaerolineaceae (Chloroflexi).</title>
        <authorList>
            <person name="Sekiguchi Y."/>
            <person name="Ohashi A."/>
            <person name="Matsuura N."/>
            <person name="Tourlousse M.D."/>
        </authorList>
    </citation>
    <scope>NUCLEOTIDE SEQUENCE [LARGE SCALE GENOMIC DNA]</scope>
    <source>
        <strain evidence="2">KOME-1</strain>
    </source>
</reference>
<name>A0A0S7B6Q5_9CHLR</name>
<proteinExistence type="predicted"/>
<keyword evidence="1" id="KW-0812">Transmembrane</keyword>
<keyword evidence="1" id="KW-0472">Membrane</keyword>
<accession>A0A0S7B6Q5</accession>
<sequence>MIVVVVPLIPKRIFPFWFGLITNWVHMTYLLYR</sequence>
<dbReference type="STRING" id="360412.LARV_00463"/>
<protein>
    <submittedName>
        <fullName evidence="2">Uncharacterized protein</fullName>
    </submittedName>
</protein>